<comment type="subcellular location">
    <subcellularLocation>
        <location evidence="1">Cell inner membrane</location>
        <topology evidence="1">Single-pass type II membrane protein</topology>
        <orientation evidence="1">Periplasmic side</orientation>
    </subcellularLocation>
</comment>
<dbReference type="InterPro" id="IPR000297">
    <property type="entry name" value="PPIase_PpiC"/>
</dbReference>
<evidence type="ECO:0000256" key="9">
    <source>
        <dbReference type="ARBA" id="ARBA00040743"/>
    </source>
</evidence>
<keyword evidence="15" id="KW-1185">Reference proteome</keyword>
<evidence type="ECO:0000313" key="15">
    <source>
        <dbReference type="Proteomes" id="UP000249239"/>
    </source>
</evidence>
<evidence type="ECO:0000256" key="2">
    <source>
        <dbReference type="ARBA" id="ARBA00022475"/>
    </source>
</evidence>
<keyword evidence="11" id="KW-0697">Rotamase</keyword>
<feature type="transmembrane region" description="Helical" evidence="12">
    <location>
        <begin position="12"/>
        <end position="31"/>
    </location>
</feature>
<dbReference type="Gene3D" id="3.10.50.40">
    <property type="match status" value="1"/>
</dbReference>
<name>A0A2W7PSI5_9BACT</name>
<dbReference type="SUPFAM" id="SSF54534">
    <property type="entry name" value="FKBP-like"/>
    <property type="match status" value="1"/>
</dbReference>
<evidence type="ECO:0000259" key="13">
    <source>
        <dbReference type="PROSITE" id="PS50198"/>
    </source>
</evidence>
<evidence type="ECO:0000256" key="1">
    <source>
        <dbReference type="ARBA" id="ARBA00004382"/>
    </source>
</evidence>
<dbReference type="GO" id="GO:0005886">
    <property type="term" value="C:plasma membrane"/>
    <property type="evidence" value="ECO:0007669"/>
    <property type="project" value="UniProtKB-SubCell"/>
</dbReference>
<keyword evidence="3" id="KW-0997">Cell inner membrane</keyword>
<evidence type="ECO:0000256" key="3">
    <source>
        <dbReference type="ARBA" id="ARBA00022519"/>
    </source>
</evidence>
<keyword evidence="11 14" id="KW-0413">Isomerase</keyword>
<dbReference type="InterPro" id="IPR052029">
    <property type="entry name" value="PpiD_chaperone"/>
</dbReference>
<evidence type="ECO:0000256" key="11">
    <source>
        <dbReference type="PROSITE-ProRule" id="PRU00278"/>
    </source>
</evidence>
<dbReference type="PROSITE" id="PS50198">
    <property type="entry name" value="PPIC_PPIASE_2"/>
    <property type="match status" value="2"/>
</dbReference>
<dbReference type="OrthoDB" id="9812372at2"/>
<evidence type="ECO:0000256" key="12">
    <source>
        <dbReference type="SAM" id="Phobius"/>
    </source>
</evidence>
<dbReference type="InterPro" id="IPR023058">
    <property type="entry name" value="PPIase_PpiC_CS"/>
</dbReference>
<accession>A0A2W7PSI5</accession>
<keyword evidence="2" id="KW-1003">Cell membrane</keyword>
<dbReference type="InterPro" id="IPR027304">
    <property type="entry name" value="Trigger_fact/SurA_dom_sf"/>
</dbReference>
<evidence type="ECO:0000256" key="5">
    <source>
        <dbReference type="ARBA" id="ARBA00022989"/>
    </source>
</evidence>
<keyword evidence="5 12" id="KW-1133">Transmembrane helix</keyword>
<dbReference type="GO" id="GO:0003755">
    <property type="term" value="F:peptidyl-prolyl cis-trans isomerase activity"/>
    <property type="evidence" value="ECO:0007669"/>
    <property type="project" value="UniProtKB-KW"/>
</dbReference>
<dbReference type="Proteomes" id="UP000249239">
    <property type="component" value="Unassembled WGS sequence"/>
</dbReference>
<dbReference type="Pfam" id="PF13623">
    <property type="entry name" value="SurA_N_2"/>
    <property type="match status" value="1"/>
</dbReference>
<evidence type="ECO:0000256" key="6">
    <source>
        <dbReference type="ARBA" id="ARBA00023136"/>
    </source>
</evidence>
<gene>
    <name evidence="14" type="ORF">LX69_02878</name>
</gene>
<organism evidence="14 15">
    <name type="scientific">Breznakibacter xylanolyticus</name>
    <dbReference type="NCBI Taxonomy" id="990"/>
    <lineage>
        <taxon>Bacteria</taxon>
        <taxon>Pseudomonadati</taxon>
        <taxon>Bacteroidota</taxon>
        <taxon>Bacteroidia</taxon>
        <taxon>Marinilabiliales</taxon>
        <taxon>Marinilabiliaceae</taxon>
        <taxon>Breznakibacter</taxon>
    </lineage>
</organism>
<sequence>MATLEKIRSKSGVIITIIGLALFAFVMTDLFKPGKSLFGPDPNEMAEINGKIITIEAYQAQQSALEEWTKMQYNRTSLDENTQLRLQDQAWEQMVREALLADEYEALGIVVTDDEMLSLMSGKNVHPAIKQMFTNPQTGAFDGQQALESFRRRAENPMASFYWDFLLKEIKNERLYAKYSSLIKNGMAVTSGIVNSEVAAKSQNVSFDFLVKRYSAISDSAITISDREIKDYYKKNLDNFKQEASRDIQYVTFDVVPSEADIAATRDIVVKAKVNFANLSTDAAQYINRNSDNAPYVARNLSMSAIAAQLQSFVSTAAVGDVYGPYEENDAFKLTRLVAIKQMPDSVKARHILISAQTPNADKKADSLLTLVNSGSDFAELARNNSEDQGSAVNGGDLGWFKEGAMVKPFNDACFGGKKGDIVKVQSQFGWHIINVQDLGVMTTKYELATYEKNILPSERTNQEVYSAAVKFASENPTKEQFEKAIEAQNLTPRFGRGIKAMDRRIGALESPRSLVKWAFSANVGEVSPIEEFGNQYVVATLIDIKEEGHASVSSVQNQIKSILAKDKKAEKLIADLKSASQGAASLGAVAGKVGESVQNAISINFGSFQVPGAGVEPALVALATNSAKGAVSGPVKGENGVYMVQVNTIDANPNVNAESEKTQLSQSTAYRVDYQAFQALKSKAEIKDNRSKFY</sequence>
<dbReference type="Pfam" id="PF13616">
    <property type="entry name" value="Rotamase_3"/>
    <property type="match status" value="1"/>
</dbReference>
<dbReference type="EMBL" id="QKZK01000031">
    <property type="protein sequence ID" value="PZX12409.1"/>
    <property type="molecule type" value="Genomic_DNA"/>
</dbReference>
<protein>
    <recommendedName>
        <fullName evidence="9">Periplasmic chaperone PpiD</fullName>
    </recommendedName>
    <alternativeName>
        <fullName evidence="10">Periplasmic folding chaperone</fullName>
    </alternativeName>
</protein>
<dbReference type="InterPro" id="IPR046357">
    <property type="entry name" value="PPIase_dom_sf"/>
</dbReference>
<dbReference type="PROSITE" id="PS01096">
    <property type="entry name" value="PPIC_PPIASE_1"/>
    <property type="match status" value="1"/>
</dbReference>
<reference evidence="14 15" key="1">
    <citation type="submission" date="2018-06" db="EMBL/GenBank/DDBJ databases">
        <title>Genomic Encyclopedia of Archaeal and Bacterial Type Strains, Phase II (KMG-II): from individual species to whole genera.</title>
        <authorList>
            <person name="Goeker M."/>
        </authorList>
    </citation>
    <scope>NUCLEOTIDE SEQUENCE [LARGE SCALE GENOMIC DNA]</scope>
    <source>
        <strain evidence="14 15">DSM 6779</strain>
    </source>
</reference>
<evidence type="ECO:0000313" key="14">
    <source>
        <dbReference type="EMBL" id="PZX12409.1"/>
    </source>
</evidence>
<keyword evidence="4 12" id="KW-0812">Transmembrane</keyword>
<keyword evidence="6 12" id="KW-0472">Membrane</keyword>
<dbReference type="SUPFAM" id="SSF109998">
    <property type="entry name" value="Triger factor/SurA peptide-binding domain-like"/>
    <property type="match status" value="1"/>
</dbReference>
<feature type="domain" description="PpiC" evidence="13">
    <location>
        <begin position="550"/>
        <end position="649"/>
    </location>
</feature>
<evidence type="ECO:0000256" key="8">
    <source>
        <dbReference type="ARBA" id="ARBA00038408"/>
    </source>
</evidence>
<proteinExistence type="inferred from homology"/>
<evidence type="ECO:0000256" key="4">
    <source>
        <dbReference type="ARBA" id="ARBA00022692"/>
    </source>
</evidence>
<dbReference type="AlphaFoldDB" id="A0A2W7PSI5"/>
<keyword evidence="7" id="KW-0143">Chaperone</keyword>
<evidence type="ECO:0000256" key="10">
    <source>
        <dbReference type="ARBA" id="ARBA00042775"/>
    </source>
</evidence>
<comment type="similarity">
    <text evidence="8">Belongs to the PpiD chaperone family.</text>
</comment>
<dbReference type="PANTHER" id="PTHR47529:SF1">
    <property type="entry name" value="PERIPLASMIC CHAPERONE PPID"/>
    <property type="match status" value="1"/>
</dbReference>
<dbReference type="PANTHER" id="PTHR47529">
    <property type="entry name" value="PEPTIDYL-PROLYL CIS-TRANS ISOMERASE D"/>
    <property type="match status" value="1"/>
</dbReference>
<comment type="caution">
    <text evidence="14">The sequence shown here is derived from an EMBL/GenBank/DDBJ whole genome shotgun (WGS) entry which is preliminary data.</text>
</comment>
<feature type="domain" description="PpiC" evidence="13">
    <location>
        <begin position="344"/>
        <end position="438"/>
    </location>
</feature>
<dbReference type="RefSeq" id="WP_111446694.1">
    <property type="nucleotide sequence ID" value="NZ_QKZK01000031.1"/>
</dbReference>
<evidence type="ECO:0000256" key="7">
    <source>
        <dbReference type="ARBA" id="ARBA00023186"/>
    </source>
</evidence>